<dbReference type="Proteomes" id="UP000663828">
    <property type="component" value="Unassembled WGS sequence"/>
</dbReference>
<keyword evidence="3" id="KW-1185">Reference proteome</keyword>
<reference evidence="2" key="1">
    <citation type="submission" date="2021-02" db="EMBL/GenBank/DDBJ databases">
        <authorList>
            <person name="Nowell W R."/>
        </authorList>
    </citation>
    <scope>NUCLEOTIDE SEQUENCE</scope>
</reference>
<dbReference type="EMBL" id="CAJNOR010000562">
    <property type="protein sequence ID" value="CAF0948320.1"/>
    <property type="molecule type" value="Genomic_DNA"/>
</dbReference>
<sequence>SSDSCDNENPIPCRWGTKCRDIGDERHCSKYSHPAVHKHADHQIPCKWGSNCRDMNDVQHCNKYSHPDPASSDEDSVASMTDTD</sequence>
<evidence type="ECO:0000313" key="3">
    <source>
        <dbReference type="Proteomes" id="UP000663828"/>
    </source>
</evidence>
<accession>A0A814D1T7</accession>
<organism evidence="2 3">
    <name type="scientific">Adineta ricciae</name>
    <name type="common">Rotifer</name>
    <dbReference type="NCBI Taxonomy" id="249248"/>
    <lineage>
        <taxon>Eukaryota</taxon>
        <taxon>Metazoa</taxon>
        <taxon>Spiralia</taxon>
        <taxon>Gnathifera</taxon>
        <taxon>Rotifera</taxon>
        <taxon>Eurotatoria</taxon>
        <taxon>Bdelloidea</taxon>
        <taxon>Adinetida</taxon>
        <taxon>Adinetidae</taxon>
        <taxon>Adineta</taxon>
    </lineage>
</organism>
<evidence type="ECO:0000313" key="2">
    <source>
        <dbReference type="EMBL" id="CAF0948320.1"/>
    </source>
</evidence>
<proteinExistence type="predicted"/>
<feature type="non-terminal residue" evidence="2">
    <location>
        <position position="1"/>
    </location>
</feature>
<dbReference type="AlphaFoldDB" id="A0A814D1T7"/>
<evidence type="ECO:0000256" key="1">
    <source>
        <dbReference type="SAM" id="MobiDB-lite"/>
    </source>
</evidence>
<protein>
    <submittedName>
        <fullName evidence="2">Uncharacterized protein</fullName>
    </submittedName>
</protein>
<feature type="region of interest" description="Disordered" evidence="1">
    <location>
        <begin position="63"/>
        <end position="84"/>
    </location>
</feature>
<gene>
    <name evidence="2" type="ORF">XAT740_LOCUS10517</name>
</gene>
<comment type="caution">
    <text evidence="2">The sequence shown here is derived from an EMBL/GenBank/DDBJ whole genome shotgun (WGS) entry which is preliminary data.</text>
</comment>
<name>A0A814D1T7_ADIRI</name>